<organism evidence="1 2">
    <name type="scientific">Kandleria vitulina</name>
    <dbReference type="NCBI Taxonomy" id="1630"/>
    <lineage>
        <taxon>Bacteria</taxon>
        <taxon>Bacillati</taxon>
        <taxon>Bacillota</taxon>
        <taxon>Erysipelotrichia</taxon>
        <taxon>Erysipelotrichales</taxon>
        <taxon>Coprobacillaceae</taxon>
        <taxon>Kandleria</taxon>
    </lineage>
</organism>
<reference evidence="1 2" key="1">
    <citation type="submission" date="2016-10" db="EMBL/GenBank/DDBJ databases">
        <authorList>
            <person name="de Groot N.N."/>
        </authorList>
    </citation>
    <scope>NUCLEOTIDE SEQUENCE [LARGE SCALE GENOMIC DNA]</scope>
    <source>
        <strain evidence="1 2">S3b</strain>
    </source>
</reference>
<evidence type="ECO:0000313" key="1">
    <source>
        <dbReference type="EMBL" id="SDW27503.1"/>
    </source>
</evidence>
<gene>
    <name evidence="1" type="ORF">SAMN04487759_10862</name>
</gene>
<accession>A0A1H2S7A7</accession>
<dbReference type="AlphaFoldDB" id="A0A1H2S7A7"/>
<name>A0A1H2S7A7_9FIRM</name>
<dbReference type="Proteomes" id="UP000182429">
    <property type="component" value="Unassembled WGS sequence"/>
</dbReference>
<protein>
    <submittedName>
        <fullName evidence="1">Uncharacterized protein</fullName>
    </submittedName>
</protein>
<evidence type="ECO:0000313" key="2">
    <source>
        <dbReference type="Proteomes" id="UP000182429"/>
    </source>
</evidence>
<sequence length="41" mass="4685">MWTKDIVDFGYKNGKVTYSSGFQMNGWIFPNIATNKGIKVK</sequence>
<dbReference type="RefSeq" id="WP_274519130.1">
    <property type="nucleotide sequence ID" value="NZ_FNNF01000008.1"/>
</dbReference>
<dbReference type="EMBL" id="FNNF01000008">
    <property type="protein sequence ID" value="SDW27503.1"/>
    <property type="molecule type" value="Genomic_DNA"/>
</dbReference>
<proteinExistence type="predicted"/>